<dbReference type="OrthoDB" id="9795125at2"/>
<reference evidence="1 2" key="1">
    <citation type="submission" date="2017-04" db="EMBL/GenBank/DDBJ databases">
        <authorList>
            <person name="Afonso C.L."/>
            <person name="Miller P.J."/>
            <person name="Scott M.A."/>
            <person name="Spackman E."/>
            <person name="Goraichik I."/>
            <person name="Dimitrov K.M."/>
            <person name="Suarez D.L."/>
            <person name="Swayne D.E."/>
        </authorList>
    </citation>
    <scope>NUCLEOTIDE SEQUENCE [LARGE SCALE GENOMIC DNA]</scope>
    <source>
        <strain evidence="1 2">ToBE</strain>
    </source>
</reference>
<proteinExistence type="predicted"/>
<name>A0A1W1V7T9_9FIRM</name>
<gene>
    <name evidence="1" type="ORF">SAMN00808754_0166</name>
</gene>
<dbReference type="InterPro" id="IPR022476">
    <property type="entry name" value="Spore_YabP/YqfC"/>
</dbReference>
<evidence type="ECO:0000313" key="1">
    <source>
        <dbReference type="EMBL" id="SMB89489.1"/>
    </source>
</evidence>
<dbReference type="EMBL" id="LT838272">
    <property type="protein sequence ID" value="SMB89489.1"/>
    <property type="molecule type" value="Genomic_DNA"/>
</dbReference>
<dbReference type="AlphaFoldDB" id="A0A1W1V7T9"/>
<dbReference type="InterPro" id="IPR038705">
    <property type="entry name" value="YabP_sf"/>
</dbReference>
<organism evidence="1 2">
    <name type="scientific">Thermanaeromonas toyohensis ToBE</name>
    <dbReference type="NCBI Taxonomy" id="698762"/>
    <lineage>
        <taxon>Bacteria</taxon>
        <taxon>Bacillati</taxon>
        <taxon>Bacillota</taxon>
        <taxon>Clostridia</taxon>
        <taxon>Neomoorellales</taxon>
        <taxon>Neomoorellaceae</taxon>
        <taxon>Thermanaeromonas</taxon>
    </lineage>
</organism>
<protein>
    <submittedName>
        <fullName evidence="1">Sporulation protein YabP</fullName>
    </submittedName>
</protein>
<dbReference type="Gene3D" id="2.60.40.2000">
    <property type="match status" value="1"/>
</dbReference>
<dbReference type="Pfam" id="PF07873">
    <property type="entry name" value="YabP"/>
    <property type="match status" value="1"/>
</dbReference>
<sequence length="87" mass="9750">MGEGQHRVEVFERQNICVSGVVQVMGYDEEEIILETTCGLLILKGKNFNISSLSLESGTLEASGFLHSLDYREEGTAKKSFLRRILK</sequence>
<evidence type="ECO:0000313" key="2">
    <source>
        <dbReference type="Proteomes" id="UP000192569"/>
    </source>
</evidence>
<dbReference type="Proteomes" id="UP000192569">
    <property type="component" value="Chromosome I"/>
</dbReference>
<dbReference type="RefSeq" id="WP_084663106.1">
    <property type="nucleotide sequence ID" value="NZ_LT838272.1"/>
</dbReference>
<dbReference type="STRING" id="698762.SAMN00808754_0166"/>
<accession>A0A1W1V7T9</accession>
<keyword evidence="2" id="KW-1185">Reference proteome</keyword>